<name>A0A7W7MNC0_9ACTN</name>
<comment type="similarity">
    <text evidence="1">Belongs to the short-chain dehydrogenases/reductases (SDR) family.</text>
</comment>
<keyword evidence="2" id="KW-0560">Oxidoreductase</keyword>
<dbReference type="SUPFAM" id="SSF51735">
    <property type="entry name" value="NAD(P)-binding Rossmann-fold domains"/>
    <property type="match status" value="1"/>
</dbReference>
<dbReference type="AlphaFoldDB" id="A0A7W7MNC0"/>
<sequence>MRHGFVIGNTDGIGLALTRRLLAEGWAVTGMSRRPAAVEHDRYVHVAADVATPEFPPSLARALDAAGGVDLCVYAAGVGDLLDPDDLAAQTRVLEVNLIGAARAVEVVVPRMLAAGGGHFIGLSSLADTLITPVAPGYAASKAGLSSYLIALGAALRPRGVHVSTVRFGFVDTKMAKAPVRPMMITVDRAVDVLMRCVRTRAAVVSYPRRMAVLTAALGPVARARARLGSR</sequence>
<gene>
    <name evidence="3" type="ORF">BJ971_001424</name>
</gene>
<dbReference type="InterPro" id="IPR002347">
    <property type="entry name" value="SDR_fam"/>
</dbReference>
<dbReference type="InterPro" id="IPR036291">
    <property type="entry name" value="NAD(P)-bd_dom_sf"/>
</dbReference>
<evidence type="ECO:0000256" key="2">
    <source>
        <dbReference type="ARBA" id="ARBA00023002"/>
    </source>
</evidence>
<dbReference type="EMBL" id="JACHNH010000001">
    <property type="protein sequence ID" value="MBB4760868.1"/>
    <property type="molecule type" value="Genomic_DNA"/>
</dbReference>
<protein>
    <submittedName>
        <fullName evidence="3">Short-subunit dehydrogenase</fullName>
    </submittedName>
</protein>
<evidence type="ECO:0000256" key="1">
    <source>
        <dbReference type="ARBA" id="ARBA00006484"/>
    </source>
</evidence>
<dbReference type="PROSITE" id="PS00061">
    <property type="entry name" value="ADH_SHORT"/>
    <property type="match status" value="1"/>
</dbReference>
<accession>A0A7W7MNC0</accession>
<dbReference type="GO" id="GO:0016020">
    <property type="term" value="C:membrane"/>
    <property type="evidence" value="ECO:0007669"/>
    <property type="project" value="TreeGrafter"/>
</dbReference>
<evidence type="ECO:0000313" key="4">
    <source>
        <dbReference type="Proteomes" id="UP000578112"/>
    </source>
</evidence>
<organism evidence="3 4">
    <name type="scientific">Actinoplanes digitatis</name>
    <dbReference type="NCBI Taxonomy" id="1868"/>
    <lineage>
        <taxon>Bacteria</taxon>
        <taxon>Bacillati</taxon>
        <taxon>Actinomycetota</taxon>
        <taxon>Actinomycetes</taxon>
        <taxon>Micromonosporales</taxon>
        <taxon>Micromonosporaceae</taxon>
        <taxon>Actinoplanes</taxon>
    </lineage>
</organism>
<evidence type="ECO:0000313" key="3">
    <source>
        <dbReference type="EMBL" id="MBB4760868.1"/>
    </source>
</evidence>
<dbReference type="Pfam" id="PF00106">
    <property type="entry name" value="adh_short"/>
    <property type="match status" value="1"/>
</dbReference>
<dbReference type="PRINTS" id="PR00081">
    <property type="entry name" value="GDHRDH"/>
</dbReference>
<dbReference type="Proteomes" id="UP000578112">
    <property type="component" value="Unassembled WGS sequence"/>
</dbReference>
<reference evidence="3 4" key="1">
    <citation type="submission" date="2020-08" db="EMBL/GenBank/DDBJ databases">
        <title>Sequencing the genomes of 1000 actinobacteria strains.</title>
        <authorList>
            <person name="Klenk H.-P."/>
        </authorList>
    </citation>
    <scope>NUCLEOTIDE SEQUENCE [LARGE SCALE GENOMIC DNA]</scope>
    <source>
        <strain evidence="3 4">DSM 43149</strain>
    </source>
</reference>
<proteinExistence type="inferred from homology"/>
<dbReference type="PANTHER" id="PTHR44196">
    <property type="entry name" value="DEHYDROGENASE/REDUCTASE SDR FAMILY MEMBER 7B"/>
    <property type="match status" value="1"/>
</dbReference>
<comment type="caution">
    <text evidence="3">The sequence shown here is derived from an EMBL/GenBank/DDBJ whole genome shotgun (WGS) entry which is preliminary data.</text>
</comment>
<dbReference type="InterPro" id="IPR020904">
    <property type="entry name" value="Sc_DH/Rdtase_CS"/>
</dbReference>
<dbReference type="PANTHER" id="PTHR44196:SF1">
    <property type="entry name" value="DEHYDROGENASE_REDUCTASE SDR FAMILY MEMBER 7B"/>
    <property type="match status" value="1"/>
</dbReference>
<keyword evidence="4" id="KW-1185">Reference proteome</keyword>
<dbReference type="RefSeq" id="WP_184990932.1">
    <property type="nucleotide sequence ID" value="NZ_BOMK01000093.1"/>
</dbReference>
<dbReference type="Gene3D" id="3.40.50.720">
    <property type="entry name" value="NAD(P)-binding Rossmann-like Domain"/>
    <property type="match status" value="1"/>
</dbReference>
<dbReference type="GO" id="GO:0016491">
    <property type="term" value="F:oxidoreductase activity"/>
    <property type="evidence" value="ECO:0007669"/>
    <property type="project" value="UniProtKB-KW"/>
</dbReference>